<evidence type="ECO:0000259" key="3">
    <source>
        <dbReference type="PROSITE" id="PS51900"/>
    </source>
</evidence>
<dbReference type="GO" id="GO:0003677">
    <property type="term" value="F:DNA binding"/>
    <property type="evidence" value="ECO:0007669"/>
    <property type="project" value="UniProtKB-UniRule"/>
</dbReference>
<dbReference type="SUPFAM" id="SSF56349">
    <property type="entry name" value="DNA breaking-rejoining enzymes"/>
    <property type="match status" value="1"/>
</dbReference>
<reference evidence="4 5" key="1">
    <citation type="submission" date="2013-01" db="EMBL/GenBank/DDBJ databases">
        <title>The Genome Sequence of Clostridium colicanis 209318.</title>
        <authorList>
            <consortium name="The Broad Institute Genome Sequencing Platform"/>
            <person name="Earl A."/>
            <person name="Ward D."/>
            <person name="Feldgarden M."/>
            <person name="Gevers D."/>
            <person name="Courvalin P."/>
            <person name="Lambert T."/>
            <person name="Walker B."/>
            <person name="Young S.K."/>
            <person name="Zeng Q."/>
            <person name="Gargeya S."/>
            <person name="Fitzgerald M."/>
            <person name="Haas B."/>
            <person name="Abouelleil A."/>
            <person name="Alvarado L."/>
            <person name="Arachchi H.M."/>
            <person name="Berlin A.M."/>
            <person name="Chapman S.B."/>
            <person name="Dewar J."/>
            <person name="Goldberg J."/>
            <person name="Griggs A."/>
            <person name="Gujja S."/>
            <person name="Hansen M."/>
            <person name="Howarth C."/>
            <person name="Imamovic A."/>
            <person name="Larimer J."/>
            <person name="McCowan C."/>
            <person name="Murphy C."/>
            <person name="Neiman D."/>
            <person name="Pearson M."/>
            <person name="Priest M."/>
            <person name="Roberts A."/>
            <person name="Saif S."/>
            <person name="Shea T."/>
            <person name="Sisk P."/>
            <person name="Sykes S."/>
            <person name="Wortman J."/>
            <person name="Nusbaum C."/>
            <person name="Birren B."/>
        </authorList>
    </citation>
    <scope>NUCLEOTIDE SEQUENCE [LARGE SCALE GENOMIC DNA]</scope>
    <source>
        <strain evidence="4 5">209318</strain>
    </source>
</reference>
<evidence type="ECO:0000313" key="4">
    <source>
        <dbReference type="EMBL" id="ENY99822.1"/>
    </source>
</evidence>
<comment type="caution">
    <text evidence="4">The sequence shown here is derived from an EMBL/GenBank/DDBJ whole genome shotgun (WGS) entry which is preliminary data.</text>
</comment>
<dbReference type="PROSITE" id="PS51900">
    <property type="entry name" value="CB"/>
    <property type="match status" value="1"/>
</dbReference>
<evidence type="ECO:0000256" key="2">
    <source>
        <dbReference type="PROSITE-ProRule" id="PRU01248"/>
    </source>
</evidence>
<evidence type="ECO:0000256" key="1">
    <source>
        <dbReference type="ARBA" id="ARBA00023172"/>
    </source>
</evidence>
<proteinExistence type="predicted"/>
<dbReference type="EMBL" id="AGYT01000019">
    <property type="protein sequence ID" value="ENY99822.1"/>
    <property type="molecule type" value="Genomic_DNA"/>
</dbReference>
<keyword evidence="1" id="KW-0233">DNA recombination</keyword>
<dbReference type="Gene3D" id="1.10.443.10">
    <property type="entry name" value="Intergrase catalytic core"/>
    <property type="match status" value="1"/>
</dbReference>
<keyword evidence="2" id="KW-0238">DNA-binding</keyword>
<feature type="domain" description="Core-binding (CB)" evidence="3">
    <location>
        <begin position="50"/>
        <end position="129"/>
    </location>
</feature>
<dbReference type="HOGENOM" id="CLU_054380_1_0_9"/>
<dbReference type="GO" id="GO:0006310">
    <property type="term" value="P:DNA recombination"/>
    <property type="evidence" value="ECO:0007669"/>
    <property type="project" value="UniProtKB-KW"/>
</dbReference>
<name>N9XJF2_9CLOT</name>
<dbReference type="GO" id="GO:0015074">
    <property type="term" value="P:DNA integration"/>
    <property type="evidence" value="ECO:0007669"/>
    <property type="project" value="InterPro"/>
</dbReference>
<dbReference type="RefSeq" id="WP_002599399.1">
    <property type="nucleotide sequence ID" value="NZ_KB850958.1"/>
</dbReference>
<dbReference type="Proteomes" id="UP000013097">
    <property type="component" value="Unassembled WGS sequence"/>
</dbReference>
<dbReference type="AlphaFoldDB" id="N9XJF2"/>
<keyword evidence="5" id="KW-1185">Reference proteome</keyword>
<dbReference type="InterPro" id="IPR011010">
    <property type="entry name" value="DNA_brk_join_enz"/>
</dbReference>
<dbReference type="InterPro" id="IPR044068">
    <property type="entry name" value="CB"/>
</dbReference>
<sequence>MKILEFTKSKYIHKVEYVEFKKNIYGVKHRVKRVIIVIENNKNKRSIVHPFSTFIVREYGEMAVKTQIDYAQRVATFLNFLLESNRKIELQLLDVEDIIMFLKFKAVTTAKKTINLYKRILINLYLFLIKRGFLKKVDVTDFELIEKETNRGNIRYYDIPVVLDYKNEDLNHRTLHIMHNELVKIFLDIAFNEVNEIALGVIFQIFGGLRVGEVINLTYSAISPIGSDFKNGAILDIRNRELRGSRANNQGKGYCKKKRKQRVFSPNGILGFFYTTHKRKYKKKNTMAIFINKKGEAMSYESYIYYFKKLKSIFLEKLKESNDPRLKTYGLLLISRKWGTHIGRGIFTNMLMSINESGSYISHMRGDSSIASKESYIEDIGSINKKIEDSMNNMFKKIKGKEDEK</sequence>
<dbReference type="InterPro" id="IPR013762">
    <property type="entry name" value="Integrase-like_cat_sf"/>
</dbReference>
<dbReference type="eggNOG" id="COG0582">
    <property type="taxonomic scope" value="Bacteria"/>
</dbReference>
<evidence type="ECO:0000313" key="5">
    <source>
        <dbReference type="Proteomes" id="UP000013097"/>
    </source>
</evidence>
<dbReference type="PATRIC" id="fig|999411.4.peg.2874"/>
<gene>
    <name evidence="4" type="ORF">HMPREF1092_02958</name>
</gene>
<protein>
    <recommendedName>
        <fullName evidence="3">Core-binding (CB) domain-containing protein</fullName>
    </recommendedName>
</protein>
<accession>N9XJF2</accession>
<organism evidence="4 5">
    <name type="scientific">Clostridium thermobutyricum</name>
    <dbReference type="NCBI Taxonomy" id="29372"/>
    <lineage>
        <taxon>Bacteria</taxon>
        <taxon>Bacillati</taxon>
        <taxon>Bacillota</taxon>
        <taxon>Clostridia</taxon>
        <taxon>Eubacteriales</taxon>
        <taxon>Clostridiaceae</taxon>
        <taxon>Clostridium</taxon>
    </lineage>
</organism>